<feature type="compositionally biased region" description="Basic and acidic residues" evidence="1">
    <location>
        <begin position="72"/>
        <end position="84"/>
    </location>
</feature>
<accession>A0A5E7ZSP2</accession>
<feature type="region of interest" description="Disordered" evidence="1">
    <location>
        <begin position="68"/>
        <end position="88"/>
    </location>
</feature>
<organism evidence="3 4">
    <name type="scientific">Sphingomonas aurantiaca</name>
    <dbReference type="NCBI Taxonomy" id="185949"/>
    <lineage>
        <taxon>Bacteria</taxon>
        <taxon>Pseudomonadati</taxon>
        <taxon>Pseudomonadota</taxon>
        <taxon>Alphaproteobacteria</taxon>
        <taxon>Sphingomonadales</taxon>
        <taxon>Sphingomonadaceae</taxon>
        <taxon>Sphingomonas</taxon>
    </lineage>
</organism>
<dbReference type="GO" id="GO:0003677">
    <property type="term" value="F:DNA binding"/>
    <property type="evidence" value="ECO:0007669"/>
    <property type="project" value="InterPro"/>
</dbReference>
<name>A0A5E7ZSP2_9SPHN</name>
<dbReference type="Pfam" id="PF10073">
    <property type="entry name" value="GapR_DNA-bd"/>
    <property type="match status" value="1"/>
</dbReference>
<evidence type="ECO:0000313" key="4">
    <source>
        <dbReference type="Proteomes" id="UP000326857"/>
    </source>
</evidence>
<sequence length="165" mass="17936">MKQKLDTQVAAAVGAMLVGRDEITLEEVADRLPGHIRAAGPSFKSMTKALAGAGWIADRRDGGSVVYIPPRPEGEEGPDPRHNGFEGGPVAADEVRLLIERAERLIEEKKGIADDIKGVMAEAKGRGYDPSALQDIIKLRAKKPEEQHERQAILEVYLRALGMMS</sequence>
<dbReference type="AlphaFoldDB" id="A0A5E7ZSP2"/>
<dbReference type="Proteomes" id="UP000326857">
    <property type="component" value="Unassembled WGS sequence"/>
</dbReference>
<gene>
    <name evidence="3" type="ORF">SPHINGO391_470065</name>
</gene>
<evidence type="ECO:0000313" key="3">
    <source>
        <dbReference type="EMBL" id="VVT20408.1"/>
    </source>
</evidence>
<dbReference type="InterPro" id="IPR046367">
    <property type="entry name" value="GapR-like_DNA-bd"/>
</dbReference>
<feature type="domain" description="GapR-like DNA-binding" evidence="2">
    <location>
        <begin position="91"/>
        <end position="162"/>
    </location>
</feature>
<evidence type="ECO:0000256" key="1">
    <source>
        <dbReference type="SAM" id="MobiDB-lite"/>
    </source>
</evidence>
<proteinExistence type="predicted"/>
<dbReference type="EMBL" id="CABVLI010000042">
    <property type="protein sequence ID" value="VVT20408.1"/>
    <property type="molecule type" value="Genomic_DNA"/>
</dbReference>
<protein>
    <recommendedName>
        <fullName evidence="2">GapR-like DNA-binding domain-containing protein</fullName>
    </recommendedName>
</protein>
<reference evidence="3 4" key="1">
    <citation type="submission" date="2019-09" db="EMBL/GenBank/DDBJ databases">
        <authorList>
            <person name="Dittami M. S."/>
        </authorList>
    </citation>
    <scope>NUCLEOTIDE SEQUENCE [LARGE SCALE GENOMIC DNA]</scope>
    <source>
        <strain evidence="3">SPHINGO391</strain>
    </source>
</reference>
<evidence type="ECO:0000259" key="2">
    <source>
        <dbReference type="Pfam" id="PF10073"/>
    </source>
</evidence>